<dbReference type="RefSeq" id="WP_249914933.1">
    <property type="nucleotide sequence ID" value="NZ_JAMGBB010000001.1"/>
</dbReference>
<gene>
    <name evidence="2" type="ORF">LZ518_05100</name>
</gene>
<feature type="transmembrane region" description="Helical" evidence="1">
    <location>
        <begin position="6"/>
        <end position="26"/>
    </location>
</feature>
<keyword evidence="1" id="KW-0472">Membrane</keyword>
<evidence type="ECO:0000313" key="2">
    <source>
        <dbReference type="EMBL" id="MCL6740507.1"/>
    </source>
</evidence>
<keyword evidence="1" id="KW-0812">Transmembrane</keyword>
<feature type="transmembrane region" description="Helical" evidence="1">
    <location>
        <begin position="165"/>
        <end position="183"/>
    </location>
</feature>
<name>A0ABT0S822_9SPHN</name>
<proteinExistence type="predicted"/>
<accession>A0ABT0S822</accession>
<dbReference type="EMBL" id="JAMGBB010000001">
    <property type="protein sequence ID" value="MCL6740507.1"/>
    <property type="molecule type" value="Genomic_DNA"/>
</dbReference>
<feature type="transmembrane region" description="Helical" evidence="1">
    <location>
        <begin position="74"/>
        <end position="92"/>
    </location>
</feature>
<sequence>MTDFEFLFALFGLLFGLIVAELSIRFADAIDSNHETPLGILTPALALLLLTDVTGFWLWIWAARSVLTVSWPSVFSGVFLAMLYFVAASLVFPRTNRKRTHLDEHYWSRKRVVAAVMLFVNLVATGGMLTLADPAWNDWWFYYYFPSYLLALAGLTFSRSRGLDLFFLAWAIAVNISGGFSLLPNSQFGEQVGLAPNPATYAAPHH</sequence>
<reference evidence="2" key="1">
    <citation type="submission" date="2022-05" db="EMBL/GenBank/DDBJ databases">
        <authorList>
            <person name="Jo J.-H."/>
            <person name="Im W.-T."/>
        </authorList>
    </citation>
    <scope>NUCLEOTIDE SEQUENCE</scope>
    <source>
        <strain evidence="2">RB56-2</strain>
    </source>
</reference>
<feature type="transmembrane region" description="Helical" evidence="1">
    <location>
        <begin position="38"/>
        <end position="62"/>
    </location>
</feature>
<keyword evidence="3" id="KW-1185">Reference proteome</keyword>
<dbReference type="Proteomes" id="UP001165383">
    <property type="component" value="Unassembled WGS sequence"/>
</dbReference>
<organism evidence="2 3">
    <name type="scientific">Sphingomonas brevis</name>
    <dbReference type="NCBI Taxonomy" id="2908206"/>
    <lineage>
        <taxon>Bacteria</taxon>
        <taxon>Pseudomonadati</taxon>
        <taxon>Pseudomonadota</taxon>
        <taxon>Alphaproteobacteria</taxon>
        <taxon>Sphingomonadales</taxon>
        <taxon>Sphingomonadaceae</taxon>
        <taxon>Sphingomonas</taxon>
    </lineage>
</organism>
<feature type="transmembrane region" description="Helical" evidence="1">
    <location>
        <begin position="112"/>
        <end position="129"/>
    </location>
</feature>
<comment type="caution">
    <text evidence="2">The sequence shown here is derived from an EMBL/GenBank/DDBJ whole genome shotgun (WGS) entry which is preliminary data.</text>
</comment>
<evidence type="ECO:0000313" key="3">
    <source>
        <dbReference type="Proteomes" id="UP001165383"/>
    </source>
</evidence>
<protein>
    <submittedName>
        <fullName evidence="2">Uncharacterized protein</fullName>
    </submittedName>
</protein>
<feature type="transmembrane region" description="Helical" evidence="1">
    <location>
        <begin position="141"/>
        <end position="158"/>
    </location>
</feature>
<keyword evidence="1" id="KW-1133">Transmembrane helix</keyword>
<evidence type="ECO:0000256" key="1">
    <source>
        <dbReference type="SAM" id="Phobius"/>
    </source>
</evidence>